<protein>
    <recommendedName>
        <fullName evidence="5">BZIP domain-containing protein</fullName>
    </recommendedName>
</protein>
<organism evidence="3 4">
    <name type="scientific">Magnaporthiopsis poae (strain ATCC 64411 / 73-15)</name>
    <name type="common">Kentucky bluegrass fungus</name>
    <name type="synonym">Magnaporthe poae</name>
    <dbReference type="NCBI Taxonomy" id="644358"/>
    <lineage>
        <taxon>Eukaryota</taxon>
        <taxon>Fungi</taxon>
        <taxon>Dikarya</taxon>
        <taxon>Ascomycota</taxon>
        <taxon>Pezizomycotina</taxon>
        <taxon>Sordariomycetes</taxon>
        <taxon>Sordariomycetidae</taxon>
        <taxon>Magnaporthales</taxon>
        <taxon>Magnaporthaceae</taxon>
        <taxon>Magnaporthiopsis</taxon>
    </lineage>
</organism>
<reference evidence="3" key="4">
    <citation type="journal article" date="2015" name="G3 (Bethesda)">
        <title>Genome sequences of three phytopathogenic species of the Magnaporthaceae family of fungi.</title>
        <authorList>
            <person name="Okagaki L.H."/>
            <person name="Nunes C.C."/>
            <person name="Sailsbery J."/>
            <person name="Clay B."/>
            <person name="Brown D."/>
            <person name="John T."/>
            <person name="Oh Y."/>
            <person name="Young N."/>
            <person name="Fitzgerald M."/>
            <person name="Haas B.J."/>
            <person name="Zeng Q."/>
            <person name="Young S."/>
            <person name="Adiconis X."/>
            <person name="Fan L."/>
            <person name="Levin J.Z."/>
            <person name="Mitchell T.K."/>
            <person name="Okubara P.A."/>
            <person name="Farman M.L."/>
            <person name="Kohn L.M."/>
            <person name="Birren B."/>
            <person name="Ma L.-J."/>
            <person name="Dean R.A."/>
        </authorList>
    </citation>
    <scope>NUCLEOTIDE SEQUENCE</scope>
    <source>
        <strain evidence="3">ATCC 64411 / 73-15</strain>
    </source>
</reference>
<proteinExistence type="predicted"/>
<sequence length="253" mass="26662">MTMRENRDGGTTNKLSTAVRIRNNQRRSRARHRELVDELKARVREYELQGVQATLEMRQAARKVALENSQLRALLASRGVTCEEVEQYLASSNHRAAAAAAEAGGLSTAASAPSLPARRAALEPDAYLDPSPNQAPSTSALDMPAVAADAGIGQTCCGPTTQCSAVEAPPADVPKHVAAPSDSCSLGRGPALPSPTASHLEMTCTAAAHIMAGMYRDGNKELAREALGCSGPEECLVKNTLVFQLLDGAETGW</sequence>
<evidence type="ECO:0000313" key="3">
    <source>
        <dbReference type="EnsemblFungi" id="MAPG_10202T0"/>
    </source>
</evidence>
<keyword evidence="4" id="KW-1185">Reference proteome</keyword>
<name>A0A0C4EBZ0_MAGP6</name>
<reference evidence="2" key="3">
    <citation type="submission" date="2011-03" db="EMBL/GenBank/DDBJ databases">
        <title>Annotation of Magnaporthe poae ATCC 64411.</title>
        <authorList>
            <person name="Ma L.-J."/>
            <person name="Dead R."/>
            <person name="Young S.K."/>
            <person name="Zeng Q."/>
            <person name="Gargeya S."/>
            <person name="Fitzgerald M."/>
            <person name="Haas B."/>
            <person name="Abouelleil A."/>
            <person name="Alvarado L."/>
            <person name="Arachchi H.M."/>
            <person name="Berlin A."/>
            <person name="Brown A."/>
            <person name="Chapman S.B."/>
            <person name="Chen Z."/>
            <person name="Dunbar C."/>
            <person name="Freedman E."/>
            <person name="Gearin G."/>
            <person name="Gellesch M."/>
            <person name="Goldberg J."/>
            <person name="Griggs A."/>
            <person name="Gujja S."/>
            <person name="Heiman D."/>
            <person name="Howarth C."/>
            <person name="Larson L."/>
            <person name="Lui A."/>
            <person name="MacDonald P.J.P."/>
            <person name="Mehta T."/>
            <person name="Montmayeur A."/>
            <person name="Murphy C."/>
            <person name="Neiman D."/>
            <person name="Pearson M."/>
            <person name="Priest M."/>
            <person name="Roberts A."/>
            <person name="Saif S."/>
            <person name="Shea T."/>
            <person name="Shenoy N."/>
            <person name="Sisk P."/>
            <person name="Stolte C."/>
            <person name="Sykes S."/>
            <person name="Yandava C."/>
            <person name="Wortman J."/>
            <person name="Nusbaum C."/>
            <person name="Birren B."/>
        </authorList>
    </citation>
    <scope>NUCLEOTIDE SEQUENCE</scope>
    <source>
        <strain evidence="2">ATCC 64411</strain>
    </source>
</reference>
<feature type="coiled-coil region" evidence="1">
    <location>
        <begin position="22"/>
        <end position="56"/>
    </location>
</feature>
<gene>
    <name evidence="2" type="ORF">MAPG_10202</name>
</gene>
<dbReference type="EMBL" id="ADBL01002624">
    <property type="status" value="NOT_ANNOTATED_CDS"/>
    <property type="molecule type" value="Genomic_DNA"/>
</dbReference>
<dbReference type="PANTHER" id="PTHR42070:SF1">
    <property type="entry name" value="FILAMENT ASSOCIATED PROTEIN, PUTATIVE (AFU_ORTHOLOGUE AFUA_8G06630)-RELATED"/>
    <property type="match status" value="1"/>
</dbReference>
<reference evidence="4" key="2">
    <citation type="submission" date="2010-05" db="EMBL/GenBank/DDBJ databases">
        <title>The genome sequence of Magnaporthe poae strain ATCC 64411.</title>
        <authorList>
            <person name="Ma L.-J."/>
            <person name="Dead R."/>
            <person name="Young S."/>
            <person name="Zeng Q."/>
            <person name="Koehrsen M."/>
            <person name="Alvarado L."/>
            <person name="Berlin A."/>
            <person name="Chapman S.B."/>
            <person name="Chen Z."/>
            <person name="Freedman E."/>
            <person name="Gellesch M."/>
            <person name="Goldberg J."/>
            <person name="Griggs A."/>
            <person name="Gujja S."/>
            <person name="Heilman E.R."/>
            <person name="Heiman D."/>
            <person name="Hepburn T."/>
            <person name="Howarth C."/>
            <person name="Jen D."/>
            <person name="Larson L."/>
            <person name="Mehta T."/>
            <person name="Neiman D."/>
            <person name="Pearson M."/>
            <person name="Roberts A."/>
            <person name="Saif S."/>
            <person name="Shea T."/>
            <person name="Shenoy N."/>
            <person name="Sisk P."/>
            <person name="Stolte C."/>
            <person name="Sykes S."/>
            <person name="Walk T."/>
            <person name="White J."/>
            <person name="Yandava C."/>
            <person name="Haas B."/>
            <person name="Nusbaum C."/>
            <person name="Birren B."/>
        </authorList>
    </citation>
    <scope>NUCLEOTIDE SEQUENCE [LARGE SCALE GENOMIC DNA]</scope>
    <source>
        <strain evidence="4">ATCC 64411 / 73-15</strain>
    </source>
</reference>
<dbReference type="Proteomes" id="UP000011715">
    <property type="component" value="Unassembled WGS sequence"/>
</dbReference>
<evidence type="ECO:0000256" key="1">
    <source>
        <dbReference type="SAM" id="Coils"/>
    </source>
</evidence>
<dbReference type="CDD" id="cd14688">
    <property type="entry name" value="bZIP_YAP"/>
    <property type="match status" value="1"/>
</dbReference>
<dbReference type="EnsemblFungi" id="MAPG_10202T0">
    <property type="protein sequence ID" value="MAPG_10202T0"/>
    <property type="gene ID" value="MAPG_10202"/>
</dbReference>
<dbReference type="PANTHER" id="PTHR42070">
    <property type="entry name" value="FILAMENT ASSOCIATED PROTEIN, PUTATIVE (AFU_ORTHOLOGUE AFUA_8G06630)-RELATED"/>
    <property type="match status" value="1"/>
</dbReference>
<dbReference type="STRING" id="644358.A0A0C4EBZ0"/>
<dbReference type="VEuPathDB" id="FungiDB:MAPG_10202"/>
<dbReference type="eggNOG" id="ENOG502SA8A">
    <property type="taxonomic scope" value="Eukaryota"/>
</dbReference>
<keyword evidence="1" id="KW-0175">Coiled coil</keyword>
<dbReference type="OrthoDB" id="4505928at2759"/>
<evidence type="ECO:0000313" key="4">
    <source>
        <dbReference type="Proteomes" id="UP000011715"/>
    </source>
</evidence>
<accession>A0A0C4EBZ0</accession>
<evidence type="ECO:0000313" key="2">
    <source>
        <dbReference type="EMBL" id="KLU91684.1"/>
    </source>
</evidence>
<dbReference type="EMBL" id="GL876977">
    <property type="protein sequence ID" value="KLU91684.1"/>
    <property type="molecule type" value="Genomic_DNA"/>
</dbReference>
<dbReference type="AlphaFoldDB" id="A0A0C4EBZ0"/>
<reference evidence="3" key="5">
    <citation type="submission" date="2015-06" db="UniProtKB">
        <authorList>
            <consortium name="EnsemblFungi"/>
        </authorList>
    </citation>
    <scope>IDENTIFICATION</scope>
    <source>
        <strain evidence="3">ATCC 64411</strain>
    </source>
</reference>
<dbReference type="OMA" id="ANMHGHA"/>
<reference evidence="2" key="1">
    <citation type="submission" date="2010-05" db="EMBL/GenBank/DDBJ databases">
        <title>The Genome Sequence of Magnaporthe poae strain ATCC 64411.</title>
        <authorList>
            <consortium name="The Broad Institute Genome Sequencing Platform"/>
            <consortium name="Broad Institute Genome Sequencing Center for Infectious Disease"/>
            <person name="Ma L.-J."/>
            <person name="Dead R."/>
            <person name="Young S."/>
            <person name="Zeng Q."/>
            <person name="Koehrsen M."/>
            <person name="Alvarado L."/>
            <person name="Berlin A."/>
            <person name="Chapman S.B."/>
            <person name="Chen Z."/>
            <person name="Freedman E."/>
            <person name="Gellesch M."/>
            <person name="Goldberg J."/>
            <person name="Griggs A."/>
            <person name="Gujja S."/>
            <person name="Heilman E.R."/>
            <person name="Heiman D."/>
            <person name="Hepburn T."/>
            <person name="Howarth C."/>
            <person name="Jen D."/>
            <person name="Larson L."/>
            <person name="Mehta T."/>
            <person name="Neiman D."/>
            <person name="Pearson M."/>
            <person name="Roberts A."/>
            <person name="Saif S."/>
            <person name="Shea T."/>
            <person name="Shenoy N."/>
            <person name="Sisk P."/>
            <person name="Stolte C."/>
            <person name="Sykes S."/>
            <person name="Walk T."/>
            <person name="White J."/>
            <person name="Yandava C."/>
            <person name="Haas B."/>
            <person name="Nusbaum C."/>
            <person name="Birren B."/>
        </authorList>
    </citation>
    <scope>NUCLEOTIDE SEQUENCE</scope>
    <source>
        <strain evidence="2">ATCC 64411</strain>
    </source>
</reference>
<evidence type="ECO:0008006" key="5">
    <source>
        <dbReference type="Google" id="ProtNLM"/>
    </source>
</evidence>